<evidence type="ECO:0000313" key="3">
    <source>
        <dbReference type="Proteomes" id="UP000186914"/>
    </source>
</evidence>
<evidence type="ECO:0000313" key="2">
    <source>
        <dbReference type="EMBL" id="SIR56264.1"/>
    </source>
</evidence>
<keyword evidence="3" id="KW-1185">Reference proteome</keyword>
<protein>
    <recommendedName>
        <fullName evidence="4">DUF2795 domain-containing protein</fullName>
    </recommendedName>
</protein>
<dbReference type="Proteomes" id="UP000186914">
    <property type="component" value="Unassembled WGS sequence"/>
</dbReference>
<feature type="compositionally biased region" description="Acidic residues" evidence="1">
    <location>
        <begin position="111"/>
        <end position="126"/>
    </location>
</feature>
<evidence type="ECO:0008006" key="4">
    <source>
        <dbReference type="Google" id="ProtNLM"/>
    </source>
</evidence>
<feature type="compositionally biased region" description="Basic and acidic residues" evidence="1">
    <location>
        <begin position="13"/>
        <end position="25"/>
    </location>
</feature>
<accession>A0A1N7BYH9</accession>
<dbReference type="AlphaFoldDB" id="A0A1N7BYH9"/>
<feature type="region of interest" description="Disordered" evidence="1">
    <location>
        <begin position="1"/>
        <end position="34"/>
    </location>
</feature>
<feature type="region of interest" description="Disordered" evidence="1">
    <location>
        <begin position="96"/>
        <end position="126"/>
    </location>
</feature>
<dbReference type="RefSeq" id="WP_076430808.1">
    <property type="nucleotide sequence ID" value="NZ_FTNO01000002.1"/>
</dbReference>
<organism evidence="2 3">
    <name type="scientific">Haladaptatus litoreus</name>
    <dbReference type="NCBI Taxonomy" id="553468"/>
    <lineage>
        <taxon>Archaea</taxon>
        <taxon>Methanobacteriati</taxon>
        <taxon>Methanobacteriota</taxon>
        <taxon>Stenosarchaea group</taxon>
        <taxon>Halobacteria</taxon>
        <taxon>Halobacteriales</taxon>
        <taxon>Haladaptataceae</taxon>
        <taxon>Haladaptatus</taxon>
    </lineage>
</organism>
<dbReference type="Pfam" id="PF19102">
    <property type="entry name" value="DUF5789"/>
    <property type="match status" value="1"/>
</dbReference>
<gene>
    <name evidence="2" type="ORF">SAMN05421858_2836</name>
</gene>
<sequence length="126" mass="14156">MPEDDHDPGDVQDSARERQHERAETVENMLGEAGRMLGEHKYPTTSEELAAEYGDQQLDLPNETETLGSVFDRLVDERFESAEEAREAVYNEVTGEAGGMAEYNDERALGEIDDAESDDESNTNWQ</sequence>
<name>A0A1N7BYH9_9EURY</name>
<proteinExistence type="predicted"/>
<reference evidence="3" key="1">
    <citation type="submission" date="2017-01" db="EMBL/GenBank/DDBJ databases">
        <authorList>
            <person name="Varghese N."/>
            <person name="Submissions S."/>
        </authorList>
    </citation>
    <scope>NUCLEOTIDE SEQUENCE [LARGE SCALE GENOMIC DNA]</scope>
    <source>
        <strain evidence="3">CGMCC 1.7737</strain>
    </source>
</reference>
<evidence type="ECO:0000256" key="1">
    <source>
        <dbReference type="SAM" id="MobiDB-lite"/>
    </source>
</evidence>
<dbReference type="EMBL" id="FTNO01000002">
    <property type="protein sequence ID" value="SIR56264.1"/>
    <property type="molecule type" value="Genomic_DNA"/>
</dbReference>
<dbReference type="InterPro" id="IPR043899">
    <property type="entry name" value="DUF5789"/>
</dbReference>
<dbReference type="OrthoDB" id="213081at2157"/>